<dbReference type="SUPFAM" id="SSF53254">
    <property type="entry name" value="Phosphoglycerate mutase-like"/>
    <property type="match status" value="1"/>
</dbReference>
<dbReference type="SMART" id="SM00855">
    <property type="entry name" value="PGAM"/>
    <property type="match status" value="1"/>
</dbReference>
<sequence length="197" mass="22157">MITLGLVRHGVTDWNNQGKAQGISDIPLNQEGRDQAAALAKRLSTEGWDAIISSNLIRAQETAHIISSYSGISLHPTDERLREMNCGLIEGTTEEERVSSWGPQWRKSDLGMESFDQVAERGHEFIQEISLNHRNKRILIVSHGALIGLTLKRLLPNIFTETHISNASLTVIKKTEEQWDCELYNCVEHLSIGRCRS</sequence>
<name>A0ABQ1VWV7_9BACL</name>
<dbReference type="InterPro" id="IPR050275">
    <property type="entry name" value="PGM_Phosphatase"/>
</dbReference>
<gene>
    <name evidence="1" type="ORF">GCM10010913_24810</name>
</gene>
<dbReference type="Pfam" id="PF00300">
    <property type="entry name" value="His_Phos_1"/>
    <property type="match status" value="1"/>
</dbReference>
<dbReference type="Gene3D" id="3.40.50.1240">
    <property type="entry name" value="Phosphoglycerate mutase-like"/>
    <property type="match status" value="1"/>
</dbReference>
<evidence type="ECO:0000313" key="2">
    <source>
        <dbReference type="Proteomes" id="UP000608420"/>
    </source>
</evidence>
<keyword evidence="2" id="KW-1185">Reference proteome</keyword>
<dbReference type="RefSeq" id="WP_120461925.1">
    <property type="nucleotide sequence ID" value="NZ_BMIW01000016.1"/>
</dbReference>
<dbReference type="CDD" id="cd07067">
    <property type="entry name" value="HP_PGM_like"/>
    <property type="match status" value="1"/>
</dbReference>
<dbReference type="Proteomes" id="UP000608420">
    <property type="component" value="Unassembled WGS sequence"/>
</dbReference>
<evidence type="ECO:0000313" key="1">
    <source>
        <dbReference type="EMBL" id="GGG02078.1"/>
    </source>
</evidence>
<reference evidence="2" key="1">
    <citation type="journal article" date="2019" name="Int. J. Syst. Evol. Microbiol.">
        <title>The Global Catalogue of Microorganisms (GCM) 10K type strain sequencing project: providing services to taxonomists for standard genome sequencing and annotation.</title>
        <authorList>
            <consortium name="The Broad Institute Genomics Platform"/>
            <consortium name="The Broad Institute Genome Sequencing Center for Infectious Disease"/>
            <person name="Wu L."/>
            <person name="Ma J."/>
        </authorList>
    </citation>
    <scope>NUCLEOTIDE SEQUENCE [LARGE SCALE GENOMIC DNA]</scope>
    <source>
        <strain evidence="2">CGMCC 1.15420</strain>
    </source>
</reference>
<comment type="caution">
    <text evidence="1">The sequence shown here is derived from an EMBL/GenBank/DDBJ whole genome shotgun (WGS) entry which is preliminary data.</text>
</comment>
<dbReference type="InterPro" id="IPR013078">
    <property type="entry name" value="His_Pase_superF_clade-1"/>
</dbReference>
<proteinExistence type="predicted"/>
<dbReference type="PANTHER" id="PTHR48100">
    <property type="entry name" value="BROAD-SPECIFICITY PHOSPHATASE YOR283W-RELATED"/>
    <property type="match status" value="1"/>
</dbReference>
<dbReference type="EMBL" id="BMIW01000016">
    <property type="protein sequence ID" value="GGG02078.1"/>
    <property type="molecule type" value="Genomic_DNA"/>
</dbReference>
<dbReference type="PANTHER" id="PTHR48100:SF1">
    <property type="entry name" value="HISTIDINE PHOSPHATASE FAMILY PROTEIN-RELATED"/>
    <property type="match status" value="1"/>
</dbReference>
<dbReference type="InterPro" id="IPR029033">
    <property type="entry name" value="His_PPase_superfam"/>
</dbReference>
<protein>
    <submittedName>
        <fullName evidence="1">Phosphoglycerate mutase</fullName>
    </submittedName>
</protein>
<accession>A0ABQ1VWV7</accession>
<organism evidence="1 2">
    <name type="scientific">Paenibacillus aceti</name>
    <dbReference type="NCBI Taxonomy" id="1820010"/>
    <lineage>
        <taxon>Bacteria</taxon>
        <taxon>Bacillati</taxon>
        <taxon>Bacillota</taxon>
        <taxon>Bacilli</taxon>
        <taxon>Bacillales</taxon>
        <taxon>Paenibacillaceae</taxon>
        <taxon>Paenibacillus</taxon>
    </lineage>
</organism>